<name>F2PZ77_TRIEC</name>
<evidence type="ECO:0000256" key="1">
    <source>
        <dbReference type="SAM" id="MobiDB-lite"/>
    </source>
</evidence>
<gene>
    <name evidence="2" type="ORF">TEQG_06267</name>
</gene>
<evidence type="ECO:0000313" key="3">
    <source>
        <dbReference type="Proteomes" id="UP000009169"/>
    </source>
</evidence>
<keyword evidence="3" id="KW-1185">Reference proteome</keyword>
<dbReference type="VEuPathDB" id="FungiDB:TEQG_06267"/>
<feature type="compositionally biased region" description="Basic and acidic residues" evidence="1">
    <location>
        <begin position="99"/>
        <end position="108"/>
    </location>
</feature>
<dbReference type="AlphaFoldDB" id="F2PZ77"/>
<feature type="region of interest" description="Disordered" evidence="1">
    <location>
        <begin position="27"/>
        <end position="47"/>
    </location>
</feature>
<evidence type="ECO:0000313" key="2">
    <source>
        <dbReference type="EMBL" id="EGE07195.1"/>
    </source>
</evidence>
<dbReference type="HOGENOM" id="CLU_2051319_0_0_1"/>
<protein>
    <submittedName>
        <fullName evidence="2">Uncharacterized protein</fullName>
    </submittedName>
</protein>
<proteinExistence type="predicted"/>
<organism evidence="2 3">
    <name type="scientific">Trichophyton equinum (strain ATCC MYA-4606 / CBS 127.97)</name>
    <name type="common">Horse ringworm fungus</name>
    <dbReference type="NCBI Taxonomy" id="559882"/>
    <lineage>
        <taxon>Eukaryota</taxon>
        <taxon>Fungi</taxon>
        <taxon>Dikarya</taxon>
        <taxon>Ascomycota</taxon>
        <taxon>Pezizomycotina</taxon>
        <taxon>Eurotiomycetes</taxon>
        <taxon>Eurotiomycetidae</taxon>
        <taxon>Onygenales</taxon>
        <taxon>Arthrodermataceae</taxon>
        <taxon>Trichophyton</taxon>
    </lineage>
</organism>
<dbReference type="Proteomes" id="UP000009169">
    <property type="component" value="Unassembled WGS sequence"/>
</dbReference>
<reference evidence="3" key="1">
    <citation type="journal article" date="2012" name="MBio">
        <title>Comparative genome analysis of Trichophyton rubrum and related dermatophytes reveals candidate genes involved in infection.</title>
        <authorList>
            <person name="Martinez D.A."/>
            <person name="Oliver B.G."/>
            <person name="Graeser Y."/>
            <person name="Goldberg J.M."/>
            <person name="Li W."/>
            <person name="Martinez-Rossi N.M."/>
            <person name="Monod M."/>
            <person name="Shelest E."/>
            <person name="Barton R.C."/>
            <person name="Birch E."/>
            <person name="Brakhage A.A."/>
            <person name="Chen Z."/>
            <person name="Gurr S.J."/>
            <person name="Heiman D."/>
            <person name="Heitman J."/>
            <person name="Kosti I."/>
            <person name="Rossi A."/>
            <person name="Saif S."/>
            <person name="Samalova M."/>
            <person name="Saunders C.W."/>
            <person name="Shea T."/>
            <person name="Summerbell R.C."/>
            <person name="Xu J."/>
            <person name="Young S."/>
            <person name="Zeng Q."/>
            <person name="Birren B.W."/>
            <person name="Cuomo C.A."/>
            <person name="White T.C."/>
        </authorList>
    </citation>
    <scope>NUCLEOTIDE SEQUENCE [LARGE SCALE GENOMIC DNA]</scope>
    <source>
        <strain evidence="3">ATCC MYA-4606 / CBS 127.97</strain>
    </source>
</reference>
<accession>F2PZ77</accession>
<sequence>MGIRLGDELRATKERVCPFFLASALSDGAKGKRGDAGGRQTARKTDERRRCEGGAFWGCAETAETTLNETLSKQRSRMKKDEDEEDEEKSKLRKRKKKIREEEKKRLENAANGRTEGGVL</sequence>
<feature type="region of interest" description="Disordered" evidence="1">
    <location>
        <begin position="67"/>
        <end position="120"/>
    </location>
</feature>
<dbReference type="EMBL" id="DS995757">
    <property type="protein sequence ID" value="EGE07195.1"/>
    <property type="molecule type" value="Genomic_DNA"/>
</dbReference>